<reference evidence="4" key="1">
    <citation type="journal article" date="2019" name="Int. J. Syst. Evol. Microbiol.">
        <title>The Global Catalogue of Microorganisms (GCM) 10K type strain sequencing project: providing services to taxonomists for standard genome sequencing and annotation.</title>
        <authorList>
            <consortium name="The Broad Institute Genomics Platform"/>
            <consortium name="The Broad Institute Genome Sequencing Center for Infectious Disease"/>
            <person name="Wu L."/>
            <person name="Ma J."/>
        </authorList>
    </citation>
    <scope>NUCLEOTIDE SEQUENCE [LARGE SCALE GENOMIC DNA]</scope>
    <source>
        <strain evidence="4">CGMCC 1.15277</strain>
    </source>
</reference>
<proteinExistence type="predicted"/>
<evidence type="ECO:0000313" key="4">
    <source>
        <dbReference type="Proteomes" id="UP001596266"/>
    </source>
</evidence>
<gene>
    <name evidence="3" type="ORF">ACFP57_05355</name>
</gene>
<dbReference type="Proteomes" id="UP001596266">
    <property type="component" value="Unassembled WGS sequence"/>
</dbReference>
<evidence type="ECO:0008006" key="5">
    <source>
        <dbReference type="Google" id="ProtNLM"/>
    </source>
</evidence>
<dbReference type="EMBL" id="JBHSUA010000009">
    <property type="protein sequence ID" value="MFC6396415.1"/>
    <property type="molecule type" value="Genomic_DNA"/>
</dbReference>
<keyword evidence="2" id="KW-0812">Transmembrane</keyword>
<comment type="caution">
    <text evidence="3">The sequence shown here is derived from an EMBL/GenBank/DDBJ whole genome shotgun (WGS) entry which is preliminary data.</text>
</comment>
<dbReference type="RefSeq" id="WP_343884949.1">
    <property type="nucleotide sequence ID" value="NZ_BAAAKI010000004.1"/>
</dbReference>
<feature type="region of interest" description="Disordered" evidence="1">
    <location>
        <begin position="49"/>
        <end position="136"/>
    </location>
</feature>
<organism evidence="3 4">
    <name type="scientific">Luteococcus sanguinis</name>
    <dbReference type="NCBI Taxonomy" id="174038"/>
    <lineage>
        <taxon>Bacteria</taxon>
        <taxon>Bacillati</taxon>
        <taxon>Actinomycetota</taxon>
        <taxon>Actinomycetes</taxon>
        <taxon>Propionibacteriales</taxon>
        <taxon>Propionibacteriaceae</taxon>
        <taxon>Luteococcus</taxon>
    </lineage>
</organism>
<feature type="compositionally biased region" description="Low complexity" evidence="1">
    <location>
        <begin position="60"/>
        <end position="124"/>
    </location>
</feature>
<keyword evidence="2" id="KW-0472">Membrane</keyword>
<keyword evidence="4" id="KW-1185">Reference proteome</keyword>
<protein>
    <recommendedName>
        <fullName evidence="5">DUF4232 domain-containing protein</fullName>
    </recommendedName>
</protein>
<evidence type="ECO:0000256" key="2">
    <source>
        <dbReference type="SAM" id="Phobius"/>
    </source>
</evidence>
<keyword evidence="2" id="KW-1133">Transmembrane helix</keyword>
<name>A0ABW1X1M0_9ACTN</name>
<sequence length="263" mass="26713">MSSIVNPQGPETPDTYWKRRAAVIALAVAALALLWWLLSALFGGSGNDDQTTSAVPVNTPAPSSTMPSSTMPSASTSATPSASGAGAASATATTSASATTAGSATTSPASSASATKSATESAPATPEPSRAEDGAYLCDPADIGLQVTGERNPTAGKATQFNLAFTNSGPRTCRLDFSQNRLSVVVTSGVDTIWRSSHCSSWVSQAPITAKVGSTTNTKVTWPVKRSAQNCTLSTTPLKAGTYRLTASVDGGPSDTFVMTVRA</sequence>
<accession>A0ABW1X1M0</accession>
<evidence type="ECO:0000256" key="1">
    <source>
        <dbReference type="SAM" id="MobiDB-lite"/>
    </source>
</evidence>
<evidence type="ECO:0000313" key="3">
    <source>
        <dbReference type="EMBL" id="MFC6396415.1"/>
    </source>
</evidence>
<feature type="transmembrane region" description="Helical" evidence="2">
    <location>
        <begin position="21"/>
        <end position="42"/>
    </location>
</feature>